<dbReference type="InterPro" id="IPR029069">
    <property type="entry name" value="HotDog_dom_sf"/>
</dbReference>
<dbReference type="AlphaFoldDB" id="N0E101"/>
<keyword evidence="5" id="KW-1185">Reference proteome</keyword>
<dbReference type="GO" id="GO:0004312">
    <property type="term" value="F:fatty acid synthase activity"/>
    <property type="evidence" value="ECO:0007669"/>
    <property type="project" value="InterPro"/>
</dbReference>
<dbReference type="InterPro" id="IPR003965">
    <property type="entry name" value="Fatty_acid_synthase"/>
</dbReference>
<dbReference type="PANTHER" id="PTHR43841:SF1">
    <property type="entry name" value="3-HYDROXYACYL-THIOESTER DEHYDRATASE X"/>
    <property type="match status" value="1"/>
</dbReference>
<feature type="region of interest" description="Disordered" evidence="2">
    <location>
        <begin position="154"/>
        <end position="174"/>
    </location>
</feature>
<name>N0E101_9MICO</name>
<dbReference type="PANTHER" id="PTHR43841">
    <property type="entry name" value="3-HYDROXYACYL-THIOESTER DEHYDRATASE HTDX-RELATED"/>
    <property type="match status" value="1"/>
</dbReference>
<comment type="caution">
    <text evidence="4">The sequence shown here is derived from an EMBL/GenBank/DDBJ whole genome shotgun (WGS) entry which is preliminary data.</text>
</comment>
<dbReference type="OrthoDB" id="9774179at2"/>
<dbReference type="STRING" id="1193181.BN10_590079"/>
<evidence type="ECO:0000259" key="3">
    <source>
        <dbReference type="Pfam" id="PF01575"/>
    </source>
</evidence>
<accession>N0E101</accession>
<dbReference type="Gene3D" id="3.10.129.10">
    <property type="entry name" value="Hotdog Thioesterase"/>
    <property type="match status" value="1"/>
</dbReference>
<dbReference type="RefSeq" id="WP_010850411.1">
    <property type="nucleotide sequence ID" value="NZ_HF570956.1"/>
</dbReference>
<evidence type="ECO:0000256" key="1">
    <source>
        <dbReference type="ARBA" id="ARBA00005254"/>
    </source>
</evidence>
<dbReference type="GO" id="GO:0005835">
    <property type="term" value="C:fatty acid synthase complex"/>
    <property type="evidence" value="ECO:0007669"/>
    <property type="project" value="InterPro"/>
</dbReference>
<reference evidence="4 5" key="1">
    <citation type="journal article" date="2013" name="ISME J.">
        <title>A metabolic model for members of the genus Tetrasphaera involved in enhanced biological phosphorus removal.</title>
        <authorList>
            <person name="Kristiansen R."/>
            <person name="Nguyen H.T.T."/>
            <person name="Saunders A.M."/>
            <person name="Nielsen J.L."/>
            <person name="Wimmer R."/>
            <person name="Le V.Q."/>
            <person name="McIlroy S.J."/>
            <person name="Petrovski S."/>
            <person name="Seviour R.J."/>
            <person name="Calteau A."/>
            <person name="Nielsen K.L."/>
            <person name="Nielsen P.H."/>
        </authorList>
    </citation>
    <scope>NUCLEOTIDE SEQUENCE [LARGE SCALE GENOMIC DNA]</scope>
    <source>
        <strain evidence="4 5">Lp2</strain>
    </source>
</reference>
<organism evidence="4 5">
    <name type="scientific">Phycicoccus elongatus Lp2</name>
    <dbReference type="NCBI Taxonomy" id="1193181"/>
    <lineage>
        <taxon>Bacteria</taxon>
        <taxon>Bacillati</taxon>
        <taxon>Actinomycetota</taxon>
        <taxon>Actinomycetes</taxon>
        <taxon>Micrococcales</taxon>
        <taxon>Intrasporangiaceae</taxon>
        <taxon>Phycicoccus</taxon>
    </lineage>
</organism>
<dbReference type="Pfam" id="PF01575">
    <property type="entry name" value="MaoC_dehydratas"/>
    <property type="match status" value="1"/>
</dbReference>
<sequence>MGEPRVETLDSAPGLAPIFVRAALSRTRRLDDAIPPRVLRLEGQRIDRDHLTAYQRLCGFTADDRLPHTYPHVLGFGLQATLLGDPAFPLPMVGLVHVENEITVHRALTADDLLEITVHADNLAPHAKGRTVQLVTEVDVDGARVWEGRSTYLARGKGETDAPSGDRPPAMPSGFPAAQWSLAADLGREYAVVSGDVNPIHLSALTAKPMGFPQAIAHGMWSYARVMAALGRHASGPVTSHVWFRKPILLPSRVDLVVDTTGIPNVAGLRSARRPDVEHLVLTVS</sequence>
<evidence type="ECO:0000313" key="5">
    <source>
        <dbReference type="Proteomes" id="UP000013167"/>
    </source>
</evidence>
<dbReference type="InterPro" id="IPR002539">
    <property type="entry name" value="MaoC-like_dom"/>
</dbReference>
<dbReference type="GO" id="GO:0006633">
    <property type="term" value="P:fatty acid biosynthetic process"/>
    <property type="evidence" value="ECO:0007669"/>
    <property type="project" value="InterPro"/>
</dbReference>
<dbReference type="PRINTS" id="PR01483">
    <property type="entry name" value="FASYNTHASE"/>
</dbReference>
<evidence type="ECO:0000256" key="2">
    <source>
        <dbReference type="SAM" id="MobiDB-lite"/>
    </source>
</evidence>
<feature type="domain" description="MaoC-like" evidence="3">
    <location>
        <begin position="188"/>
        <end position="267"/>
    </location>
</feature>
<dbReference type="Proteomes" id="UP000013167">
    <property type="component" value="Unassembled WGS sequence"/>
</dbReference>
<gene>
    <name evidence="4" type="ORF">BN10_590079</name>
</gene>
<dbReference type="EMBL" id="CAIZ01000129">
    <property type="protein sequence ID" value="CCH70562.1"/>
    <property type="molecule type" value="Genomic_DNA"/>
</dbReference>
<dbReference type="HOGENOM" id="CLU_056696_0_0_11"/>
<proteinExistence type="inferred from homology"/>
<dbReference type="SUPFAM" id="SSF54637">
    <property type="entry name" value="Thioesterase/thiol ester dehydrase-isomerase"/>
    <property type="match status" value="2"/>
</dbReference>
<evidence type="ECO:0000313" key="4">
    <source>
        <dbReference type="EMBL" id="CCH70562.1"/>
    </source>
</evidence>
<protein>
    <submittedName>
        <fullName evidence="4">Putative dehydratase</fullName>
    </submittedName>
</protein>
<dbReference type="eggNOG" id="COG2030">
    <property type="taxonomic scope" value="Bacteria"/>
</dbReference>
<comment type="similarity">
    <text evidence="1">Belongs to the enoyl-CoA hydratase/isomerase family.</text>
</comment>